<comment type="caution">
    <text evidence="2">The sequence shown here is derived from an EMBL/GenBank/DDBJ whole genome shotgun (WGS) entry which is preliminary data.</text>
</comment>
<dbReference type="AlphaFoldDB" id="A0A9P4JAX4"/>
<accession>A0A9P4JAX4</accession>
<evidence type="ECO:0000256" key="1">
    <source>
        <dbReference type="SAM" id="MobiDB-lite"/>
    </source>
</evidence>
<evidence type="ECO:0000313" key="2">
    <source>
        <dbReference type="EMBL" id="KAF2157295.1"/>
    </source>
</evidence>
<feature type="region of interest" description="Disordered" evidence="1">
    <location>
        <begin position="1"/>
        <end position="108"/>
    </location>
</feature>
<sequence>MPTSSFPIHIAIPISQPPRQRVDYDATREPSYNSYGSTDTPLYQQNRAGLSTIDSSGNYCTLTSETAQQDTAPPSTDDRSNESQPSTNVSPPPRSSKHIPTPFIRRRT</sequence>
<reference evidence="2" key="1">
    <citation type="journal article" date="2020" name="Stud. Mycol.">
        <title>101 Dothideomycetes genomes: a test case for predicting lifestyles and emergence of pathogens.</title>
        <authorList>
            <person name="Haridas S."/>
            <person name="Albert R."/>
            <person name="Binder M."/>
            <person name="Bloem J."/>
            <person name="Labutti K."/>
            <person name="Salamov A."/>
            <person name="Andreopoulos B."/>
            <person name="Baker S."/>
            <person name="Barry K."/>
            <person name="Bills G."/>
            <person name="Bluhm B."/>
            <person name="Cannon C."/>
            <person name="Castanera R."/>
            <person name="Culley D."/>
            <person name="Daum C."/>
            <person name="Ezra D."/>
            <person name="Gonzalez J."/>
            <person name="Henrissat B."/>
            <person name="Kuo A."/>
            <person name="Liang C."/>
            <person name="Lipzen A."/>
            <person name="Lutzoni F."/>
            <person name="Magnuson J."/>
            <person name="Mondo S."/>
            <person name="Nolan M."/>
            <person name="Ohm R."/>
            <person name="Pangilinan J."/>
            <person name="Park H.-J."/>
            <person name="Ramirez L."/>
            <person name="Alfaro M."/>
            <person name="Sun H."/>
            <person name="Tritt A."/>
            <person name="Yoshinaga Y."/>
            <person name="Zwiers L.-H."/>
            <person name="Turgeon B."/>
            <person name="Goodwin S."/>
            <person name="Spatafora J."/>
            <person name="Crous P."/>
            <person name="Grigoriev I."/>
        </authorList>
    </citation>
    <scope>NUCLEOTIDE SEQUENCE</scope>
    <source>
        <strain evidence="2">CBS 260.36</strain>
    </source>
</reference>
<protein>
    <submittedName>
        <fullName evidence="2">Uncharacterized protein</fullName>
    </submittedName>
</protein>
<organism evidence="2 3">
    <name type="scientific">Myriangium duriaei CBS 260.36</name>
    <dbReference type="NCBI Taxonomy" id="1168546"/>
    <lineage>
        <taxon>Eukaryota</taxon>
        <taxon>Fungi</taxon>
        <taxon>Dikarya</taxon>
        <taxon>Ascomycota</taxon>
        <taxon>Pezizomycotina</taxon>
        <taxon>Dothideomycetes</taxon>
        <taxon>Dothideomycetidae</taxon>
        <taxon>Myriangiales</taxon>
        <taxon>Myriangiaceae</taxon>
        <taxon>Myriangium</taxon>
    </lineage>
</organism>
<gene>
    <name evidence="2" type="ORF">K461DRAFT_264216</name>
</gene>
<keyword evidence="3" id="KW-1185">Reference proteome</keyword>
<proteinExistence type="predicted"/>
<evidence type="ECO:0000313" key="3">
    <source>
        <dbReference type="Proteomes" id="UP000799439"/>
    </source>
</evidence>
<dbReference type="EMBL" id="ML996081">
    <property type="protein sequence ID" value="KAF2157295.1"/>
    <property type="molecule type" value="Genomic_DNA"/>
</dbReference>
<name>A0A9P4JAX4_9PEZI</name>
<dbReference type="Proteomes" id="UP000799439">
    <property type="component" value="Unassembled WGS sequence"/>
</dbReference>
<feature type="compositionally biased region" description="Polar residues" evidence="1">
    <location>
        <begin position="30"/>
        <end position="74"/>
    </location>
</feature>